<dbReference type="EMBL" id="VSSQ01076921">
    <property type="protein sequence ID" value="MPN27140.1"/>
    <property type="molecule type" value="Genomic_DNA"/>
</dbReference>
<gene>
    <name evidence="1" type="ORF">SDC9_174567</name>
</gene>
<evidence type="ECO:0000313" key="1">
    <source>
        <dbReference type="EMBL" id="MPN27140.1"/>
    </source>
</evidence>
<organism evidence="1">
    <name type="scientific">bioreactor metagenome</name>
    <dbReference type="NCBI Taxonomy" id="1076179"/>
    <lineage>
        <taxon>unclassified sequences</taxon>
        <taxon>metagenomes</taxon>
        <taxon>ecological metagenomes</taxon>
    </lineage>
</organism>
<comment type="caution">
    <text evidence="1">The sequence shown here is derived from an EMBL/GenBank/DDBJ whole genome shotgun (WGS) entry which is preliminary data.</text>
</comment>
<protein>
    <submittedName>
        <fullName evidence="1">Uncharacterized protein</fullName>
    </submittedName>
</protein>
<reference evidence="1" key="1">
    <citation type="submission" date="2019-08" db="EMBL/GenBank/DDBJ databases">
        <authorList>
            <person name="Kucharzyk K."/>
            <person name="Murdoch R.W."/>
            <person name="Higgins S."/>
            <person name="Loffler F."/>
        </authorList>
    </citation>
    <scope>NUCLEOTIDE SEQUENCE</scope>
</reference>
<dbReference type="AlphaFoldDB" id="A0A645GLU8"/>
<proteinExistence type="predicted"/>
<accession>A0A645GLU8</accession>
<sequence>MNNHCRHCRIGGSILFYNIRKKNYGAKRDKNTDNDCKAIDCISQKHTFLCILRTFSSEGPLPHFCSSKGEKEIGKYPPYDFRRDVKLKHVIWN</sequence>
<name>A0A645GLU8_9ZZZZ</name>